<dbReference type="PANTHER" id="PTHR10281">
    <property type="entry name" value="MEMBRANE-ASSOCIATED PROGESTERONE RECEPTOR COMPONENT-RELATED"/>
    <property type="match status" value="1"/>
</dbReference>
<comment type="similarity">
    <text evidence="1">Belongs to the cytochrome b5 family. MAPR subfamily.</text>
</comment>
<keyword evidence="3" id="KW-1133">Transmembrane helix</keyword>
<dbReference type="InterPro" id="IPR050577">
    <property type="entry name" value="MAPR/NEUFC/NENF-like"/>
</dbReference>
<gene>
    <name evidence="5" type="ORF">M436DRAFT_79122</name>
</gene>
<organism evidence="5 6">
    <name type="scientific">Aureobasidium namibiae CBS 147.97</name>
    <dbReference type="NCBI Taxonomy" id="1043004"/>
    <lineage>
        <taxon>Eukaryota</taxon>
        <taxon>Fungi</taxon>
        <taxon>Dikarya</taxon>
        <taxon>Ascomycota</taxon>
        <taxon>Pezizomycotina</taxon>
        <taxon>Dothideomycetes</taxon>
        <taxon>Dothideomycetidae</taxon>
        <taxon>Dothideales</taxon>
        <taxon>Saccotheciaceae</taxon>
        <taxon>Aureobasidium</taxon>
    </lineage>
</organism>
<dbReference type="GO" id="GO:0012505">
    <property type="term" value="C:endomembrane system"/>
    <property type="evidence" value="ECO:0007669"/>
    <property type="project" value="TreeGrafter"/>
</dbReference>
<dbReference type="GeneID" id="25416378"/>
<dbReference type="PANTHER" id="PTHR10281:SF76">
    <property type="entry name" value="CALCUTTA CUP-RELATED"/>
    <property type="match status" value="1"/>
</dbReference>
<dbReference type="AlphaFoldDB" id="A0A074WRR8"/>
<evidence type="ECO:0000256" key="1">
    <source>
        <dbReference type="ARBA" id="ARBA00038357"/>
    </source>
</evidence>
<dbReference type="InterPro" id="IPR001199">
    <property type="entry name" value="Cyt_B5-like_heme/steroid-bd"/>
</dbReference>
<dbReference type="InterPro" id="IPR036400">
    <property type="entry name" value="Cyt_B5-like_heme/steroid_sf"/>
</dbReference>
<keyword evidence="6" id="KW-1185">Reference proteome</keyword>
<accession>A0A074WRR8</accession>
<dbReference type="GO" id="GO:0016020">
    <property type="term" value="C:membrane"/>
    <property type="evidence" value="ECO:0007669"/>
    <property type="project" value="TreeGrafter"/>
</dbReference>
<reference evidence="5 6" key="1">
    <citation type="journal article" date="2014" name="BMC Genomics">
        <title>Genome sequencing of four Aureobasidium pullulans varieties: biotechnological potential, stress tolerance, and description of new species.</title>
        <authorList>
            <person name="Gostin Ar C."/>
            <person name="Ohm R.A."/>
            <person name="Kogej T."/>
            <person name="Sonjak S."/>
            <person name="Turk M."/>
            <person name="Zajc J."/>
            <person name="Zalar P."/>
            <person name="Grube M."/>
            <person name="Sun H."/>
            <person name="Han J."/>
            <person name="Sharma A."/>
            <person name="Chiniquy J."/>
            <person name="Ngan C.Y."/>
            <person name="Lipzen A."/>
            <person name="Barry K."/>
            <person name="Grigoriev I.V."/>
            <person name="Gunde-Cimerman N."/>
        </authorList>
    </citation>
    <scope>NUCLEOTIDE SEQUENCE [LARGE SCALE GENOMIC DNA]</scope>
    <source>
        <strain evidence="5 6">CBS 147.97</strain>
    </source>
</reference>
<name>A0A074WRR8_9PEZI</name>
<dbReference type="HOGENOM" id="CLU_070889_0_0_1"/>
<dbReference type="FunFam" id="3.10.120.10:FF:000018">
    <property type="entry name" value="Heme/steroid binding domain protein, putative"/>
    <property type="match status" value="1"/>
</dbReference>
<dbReference type="Proteomes" id="UP000027730">
    <property type="component" value="Unassembled WGS sequence"/>
</dbReference>
<feature type="region of interest" description="Disordered" evidence="2">
    <location>
        <begin position="1"/>
        <end position="27"/>
    </location>
</feature>
<proteinExistence type="inferred from homology"/>
<evidence type="ECO:0000259" key="4">
    <source>
        <dbReference type="SMART" id="SM01117"/>
    </source>
</evidence>
<dbReference type="Pfam" id="PF00173">
    <property type="entry name" value="Cyt-b5"/>
    <property type="match status" value="1"/>
</dbReference>
<feature type="transmembrane region" description="Helical" evidence="3">
    <location>
        <begin position="37"/>
        <end position="55"/>
    </location>
</feature>
<keyword evidence="3" id="KW-0472">Membrane</keyword>
<evidence type="ECO:0000256" key="2">
    <source>
        <dbReference type="SAM" id="MobiDB-lite"/>
    </source>
</evidence>
<dbReference type="EMBL" id="KL584704">
    <property type="protein sequence ID" value="KEQ75848.1"/>
    <property type="molecule type" value="Genomic_DNA"/>
</dbReference>
<feature type="domain" description="Cytochrome b5 heme-binding" evidence="4">
    <location>
        <begin position="84"/>
        <end position="164"/>
    </location>
</feature>
<feature type="compositionally biased region" description="Basic and acidic residues" evidence="2">
    <location>
        <begin position="1"/>
        <end position="10"/>
    </location>
</feature>
<dbReference type="STRING" id="1043004.A0A074WRR8"/>
<evidence type="ECO:0000313" key="5">
    <source>
        <dbReference type="EMBL" id="KEQ75848.1"/>
    </source>
</evidence>
<keyword evidence="3" id="KW-0812">Transmembrane</keyword>
<dbReference type="SMART" id="SM01117">
    <property type="entry name" value="Cyt-b5"/>
    <property type="match status" value="1"/>
</dbReference>
<dbReference type="OrthoDB" id="10257697at2759"/>
<evidence type="ECO:0000313" key="6">
    <source>
        <dbReference type="Proteomes" id="UP000027730"/>
    </source>
</evidence>
<dbReference type="RefSeq" id="XP_013430459.1">
    <property type="nucleotide sequence ID" value="XM_013575005.1"/>
</dbReference>
<evidence type="ECO:0000256" key="3">
    <source>
        <dbReference type="SAM" id="Phobius"/>
    </source>
</evidence>
<protein>
    <submittedName>
        <fullName evidence="5">Cytochrome b5</fullName>
    </submittedName>
</protein>
<dbReference type="SUPFAM" id="SSF55856">
    <property type="entry name" value="Cytochrome b5-like heme/steroid binding domain"/>
    <property type="match status" value="1"/>
</dbReference>
<sequence length="238" mass="26610">MAEVRQRAKAADPTIAPSEPPSSKPIKKSSGFGVTDILRILGGILLLNAALSYFVTSSSLTWGWRPWYSKPGVVASWLKGPVYLNDLELLAYNGRDPSKPVYVALNGTIYDVSAGRHVYGPGGSYSFFAGRDATRAFITGCFQEDLTPDIRGAELTYIPVDDDNPSKAEAKLRRERDTRFAKKRVQDTIEGWSKMFRGEGGKDYFEVGKVKRIEGWMEKLPKRELCEQAQKQRPKRKA</sequence>
<dbReference type="Gene3D" id="3.10.120.10">
    <property type="entry name" value="Cytochrome b5-like heme/steroid binding domain"/>
    <property type="match status" value="1"/>
</dbReference>